<keyword evidence="2" id="KW-0812">Transmembrane</keyword>
<accession>A0A8J2P5C1</accession>
<evidence type="ECO:0000256" key="2">
    <source>
        <dbReference type="ARBA" id="ARBA00022692"/>
    </source>
</evidence>
<dbReference type="InterPro" id="IPR004842">
    <property type="entry name" value="SLC12A_fam"/>
</dbReference>
<dbReference type="OrthoDB" id="2020542at2759"/>
<dbReference type="PANTHER" id="PTHR11827">
    <property type="entry name" value="SOLUTE CARRIER FAMILY 12, CATION COTRANSPORTERS"/>
    <property type="match status" value="1"/>
</dbReference>
<comment type="subcellular location">
    <subcellularLocation>
        <location evidence="1">Membrane</location>
        <topology evidence="1">Multi-pass membrane protein</topology>
    </subcellularLocation>
</comment>
<evidence type="ECO:0000256" key="5">
    <source>
        <dbReference type="SAM" id="MobiDB-lite"/>
    </source>
</evidence>
<dbReference type="PANTHER" id="PTHR11827:SF103">
    <property type="entry name" value="SODIUM CHLORIDE COTRANSPORTER 69, ISOFORM E"/>
    <property type="match status" value="1"/>
</dbReference>
<name>A0A8J2P5C1_9HEXA</name>
<proteinExistence type="predicted"/>
<dbReference type="Pfam" id="PF03522">
    <property type="entry name" value="SLC12"/>
    <property type="match status" value="1"/>
</dbReference>
<feature type="non-terminal residue" evidence="7">
    <location>
        <position position="1"/>
    </location>
</feature>
<reference evidence="7" key="1">
    <citation type="submission" date="2021-06" db="EMBL/GenBank/DDBJ databases">
        <authorList>
            <person name="Hodson N. C."/>
            <person name="Mongue J. A."/>
            <person name="Jaron S. K."/>
        </authorList>
    </citation>
    <scope>NUCLEOTIDE SEQUENCE</scope>
</reference>
<dbReference type="GO" id="GO:0055078">
    <property type="term" value="P:sodium ion homeostasis"/>
    <property type="evidence" value="ECO:0007669"/>
    <property type="project" value="TreeGrafter"/>
</dbReference>
<protein>
    <recommendedName>
        <fullName evidence="6">SLC12A transporter C-terminal domain-containing protein</fullName>
    </recommendedName>
</protein>
<keyword evidence="3" id="KW-1133">Transmembrane helix</keyword>
<keyword evidence="4" id="KW-0472">Membrane</keyword>
<dbReference type="GO" id="GO:0008511">
    <property type="term" value="F:sodium:potassium:chloride symporter activity"/>
    <property type="evidence" value="ECO:0007669"/>
    <property type="project" value="TreeGrafter"/>
</dbReference>
<dbReference type="GO" id="GO:0055075">
    <property type="term" value="P:potassium ion homeostasis"/>
    <property type="evidence" value="ECO:0007669"/>
    <property type="project" value="TreeGrafter"/>
</dbReference>
<dbReference type="Proteomes" id="UP000708208">
    <property type="component" value="Unassembled WGS sequence"/>
</dbReference>
<gene>
    <name evidence="7" type="ORF">AFUS01_LOCUS20915</name>
</gene>
<dbReference type="GO" id="GO:0006884">
    <property type="term" value="P:cell volume homeostasis"/>
    <property type="evidence" value="ECO:0007669"/>
    <property type="project" value="TreeGrafter"/>
</dbReference>
<dbReference type="GO" id="GO:1990573">
    <property type="term" value="P:potassium ion import across plasma membrane"/>
    <property type="evidence" value="ECO:0007669"/>
    <property type="project" value="TreeGrafter"/>
</dbReference>
<evidence type="ECO:0000259" key="6">
    <source>
        <dbReference type="Pfam" id="PF03522"/>
    </source>
</evidence>
<evidence type="ECO:0000313" key="7">
    <source>
        <dbReference type="EMBL" id="CAG7732395.1"/>
    </source>
</evidence>
<evidence type="ECO:0000256" key="1">
    <source>
        <dbReference type="ARBA" id="ARBA00004141"/>
    </source>
</evidence>
<feature type="domain" description="SLC12A transporter C-terminal" evidence="6">
    <location>
        <begin position="1"/>
        <end position="138"/>
    </location>
</feature>
<evidence type="ECO:0000256" key="4">
    <source>
        <dbReference type="ARBA" id="ARBA00023136"/>
    </source>
</evidence>
<dbReference type="AlphaFoldDB" id="A0A8J2P5C1"/>
<feature type="region of interest" description="Disordered" evidence="5">
    <location>
        <begin position="118"/>
        <end position="141"/>
    </location>
</feature>
<keyword evidence="8" id="KW-1185">Reference proteome</keyword>
<dbReference type="EMBL" id="CAJVCH010230524">
    <property type="protein sequence ID" value="CAG7732395.1"/>
    <property type="molecule type" value="Genomic_DNA"/>
</dbReference>
<sequence length="193" mass="21587">MVCGHAVKGNINNRVRTALVQKAQSWFHSHKIKAFYCVVDDVNFEEGAKSLLQACGVGKLRPNILLMGYKNNWAVCNGDELRHYFNTIHKALDMHLSVTILRVDTGLDFSKTITFGDDTTLSPSPKPGEMPKSKSNSAESLRRNQSFSQISHELGKYLSAGIWNLVHGESSQFFFSNFEELTFVAGLIEVSQM</sequence>
<evidence type="ECO:0000313" key="8">
    <source>
        <dbReference type="Proteomes" id="UP000708208"/>
    </source>
</evidence>
<dbReference type="GO" id="GO:0055064">
    <property type="term" value="P:chloride ion homeostasis"/>
    <property type="evidence" value="ECO:0007669"/>
    <property type="project" value="TreeGrafter"/>
</dbReference>
<evidence type="ECO:0000256" key="3">
    <source>
        <dbReference type="ARBA" id="ARBA00022989"/>
    </source>
</evidence>
<dbReference type="InterPro" id="IPR018491">
    <property type="entry name" value="SLC12_C"/>
</dbReference>
<comment type="caution">
    <text evidence="7">The sequence shown here is derived from an EMBL/GenBank/DDBJ whole genome shotgun (WGS) entry which is preliminary data.</text>
</comment>
<dbReference type="GO" id="GO:0016020">
    <property type="term" value="C:membrane"/>
    <property type="evidence" value="ECO:0007669"/>
    <property type="project" value="UniProtKB-SubCell"/>
</dbReference>
<organism evidence="7 8">
    <name type="scientific">Allacma fusca</name>
    <dbReference type="NCBI Taxonomy" id="39272"/>
    <lineage>
        <taxon>Eukaryota</taxon>
        <taxon>Metazoa</taxon>
        <taxon>Ecdysozoa</taxon>
        <taxon>Arthropoda</taxon>
        <taxon>Hexapoda</taxon>
        <taxon>Collembola</taxon>
        <taxon>Symphypleona</taxon>
        <taxon>Sminthuridae</taxon>
        <taxon>Allacma</taxon>
    </lineage>
</organism>